<keyword evidence="4" id="KW-1185">Reference proteome</keyword>
<dbReference type="EMBL" id="JBHRXJ010000020">
    <property type="protein sequence ID" value="MFC3530165.1"/>
    <property type="molecule type" value="Genomic_DNA"/>
</dbReference>
<reference evidence="4" key="1">
    <citation type="journal article" date="2019" name="Int. J. Syst. Evol. Microbiol.">
        <title>The Global Catalogue of Microorganisms (GCM) 10K type strain sequencing project: providing services to taxonomists for standard genome sequencing and annotation.</title>
        <authorList>
            <consortium name="The Broad Institute Genomics Platform"/>
            <consortium name="The Broad Institute Genome Sequencing Center for Infectious Disease"/>
            <person name="Wu L."/>
            <person name="Ma J."/>
        </authorList>
    </citation>
    <scope>NUCLEOTIDE SEQUENCE [LARGE SCALE GENOMIC DNA]</scope>
    <source>
        <strain evidence="4">KCTC 42899</strain>
    </source>
</reference>
<dbReference type="Pfam" id="PF05573">
    <property type="entry name" value="NosL"/>
    <property type="match status" value="1"/>
</dbReference>
<name>A0ABV7R7I3_9RHOB</name>
<gene>
    <name evidence="3" type="ORF">ACFOMH_18505</name>
</gene>
<sequence length="200" mass="21387">MIRRRAIFLSAALILAACRPDVAAVPDPVPMTAEAVGHFCQMNLLEHEGPKAQVHLKSVMHPLFFSQVRDAIAYQRMPEQSDEIIGIYVNDMGAPGASWATPGAGNWILAGDAVYVTGSRQRGGMGAPELVPFSDPDKARAYIAQYGGQLRELSQILDSEVLGTADDSASDTAPATDAVPPDDGDYARRLRALTPGETQP</sequence>
<dbReference type="Gene3D" id="3.30.70.2060">
    <property type="match status" value="1"/>
</dbReference>
<dbReference type="Gene3D" id="3.30.70.2050">
    <property type="match status" value="1"/>
</dbReference>
<dbReference type="RefSeq" id="WP_377746326.1">
    <property type="nucleotide sequence ID" value="NZ_JBHRXJ010000020.1"/>
</dbReference>
<organism evidence="3 4">
    <name type="scientific">Paracoccus mangrovi</name>
    <dbReference type="NCBI Taxonomy" id="1715645"/>
    <lineage>
        <taxon>Bacteria</taxon>
        <taxon>Pseudomonadati</taxon>
        <taxon>Pseudomonadota</taxon>
        <taxon>Alphaproteobacteria</taxon>
        <taxon>Rhodobacterales</taxon>
        <taxon>Paracoccaceae</taxon>
        <taxon>Paracoccus</taxon>
    </lineage>
</organism>
<feature type="compositionally biased region" description="Low complexity" evidence="1">
    <location>
        <begin position="163"/>
        <end position="181"/>
    </location>
</feature>
<evidence type="ECO:0000313" key="4">
    <source>
        <dbReference type="Proteomes" id="UP001595721"/>
    </source>
</evidence>
<dbReference type="Proteomes" id="UP001595721">
    <property type="component" value="Unassembled WGS sequence"/>
</dbReference>
<dbReference type="PANTHER" id="PTHR41247">
    <property type="entry name" value="HTH-TYPE TRANSCRIPTIONAL REPRESSOR YCNK"/>
    <property type="match status" value="1"/>
</dbReference>
<dbReference type="InterPro" id="IPR008719">
    <property type="entry name" value="N2O_reductase_NosL"/>
</dbReference>
<feature type="chain" id="PRO_5046595034" evidence="2">
    <location>
        <begin position="24"/>
        <end position="200"/>
    </location>
</feature>
<feature type="signal peptide" evidence="2">
    <location>
        <begin position="1"/>
        <end position="23"/>
    </location>
</feature>
<evidence type="ECO:0000313" key="3">
    <source>
        <dbReference type="EMBL" id="MFC3530165.1"/>
    </source>
</evidence>
<evidence type="ECO:0000256" key="2">
    <source>
        <dbReference type="SAM" id="SignalP"/>
    </source>
</evidence>
<keyword evidence="2" id="KW-0732">Signal</keyword>
<proteinExistence type="predicted"/>
<evidence type="ECO:0000256" key="1">
    <source>
        <dbReference type="SAM" id="MobiDB-lite"/>
    </source>
</evidence>
<accession>A0ABV7R7I3</accession>
<dbReference type="SUPFAM" id="SSF160387">
    <property type="entry name" value="NosL/MerB-like"/>
    <property type="match status" value="1"/>
</dbReference>
<comment type="caution">
    <text evidence="3">The sequence shown here is derived from an EMBL/GenBank/DDBJ whole genome shotgun (WGS) entry which is preliminary data.</text>
</comment>
<protein>
    <submittedName>
        <fullName evidence="3">Nitrous oxide reductase accessory protein NosL</fullName>
    </submittedName>
</protein>
<feature type="region of interest" description="Disordered" evidence="1">
    <location>
        <begin position="162"/>
        <end position="187"/>
    </location>
</feature>
<dbReference type="PROSITE" id="PS51257">
    <property type="entry name" value="PROKAR_LIPOPROTEIN"/>
    <property type="match status" value="1"/>
</dbReference>
<dbReference type="PANTHER" id="PTHR41247:SF1">
    <property type="entry name" value="HTH-TYPE TRANSCRIPTIONAL REPRESSOR YCNK"/>
    <property type="match status" value="1"/>
</dbReference>